<sequence length="34" mass="3945">MYLCIKSHIHITHYNASIVCSNRENSTTVVWLLP</sequence>
<reference evidence="1" key="1">
    <citation type="submission" date="2014-11" db="EMBL/GenBank/DDBJ databases">
        <authorList>
            <person name="Amaro Gonzalez C."/>
        </authorList>
    </citation>
    <scope>NUCLEOTIDE SEQUENCE</scope>
</reference>
<organism evidence="1">
    <name type="scientific">Anguilla anguilla</name>
    <name type="common">European freshwater eel</name>
    <name type="synonym">Muraena anguilla</name>
    <dbReference type="NCBI Taxonomy" id="7936"/>
    <lineage>
        <taxon>Eukaryota</taxon>
        <taxon>Metazoa</taxon>
        <taxon>Chordata</taxon>
        <taxon>Craniata</taxon>
        <taxon>Vertebrata</taxon>
        <taxon>Euteleostomi</taxon>
        <taxon>Actinopterygii</taxon>
        <taxon>Neopterygii</taxon>
        <taxon>Teleostei</taxon>
        <taxon>Anguilliformes</taxon>
        <taxon>Anguillidae</taxon>
        <taxon>Anguilla</taxon>
    </lineage>
</organism>
<reference evidence="1" key="2">
    <citation type="journal article" date="2015" name="Fish Shellfish Immunol.">
        <title>Early steps in the European eel (Anguilla anguilla)-Vibrio vulnificus interaction in the gills: Role of the RtxA13 toxin.</title>
        <authorList>
            <person name="Callol A."/>
            <person name="Pajuelo D."/>
            <person name="Ebbesson L."/>
            <person name="Teles M."/>
            <person name="MacKenzie S."/>
            <person name="Amaro C."/>
        </authorList>
    </citation>
    <scope>NUCLEOTIDE SEQUENCE</scope>
</reference>
<dbReference type="AlphaFoldDB" id="A0A0E9VV37"/>
<accession>A0A0E9VV37</accession>
<name>A0A0E9VV37_ANGAN</name>
<evidence type="ECO:0000313" key="1">
    <source>
        <dbReference type="EMBL" id="JAH81210.1"/>
    </source>
</evidence>
<dbReference type="EMBL" id="GBXM01027367">
    <property type="protein sequence ID" value="JAH81210.1"/>
    <property type="molecule type" value="Transcribed_RNA"/>
</dbReference>
<protein>
    <submittedName>
        <fullName evidence="1">Uncharacterized protein</fullName>
    </submittedName>
</protein>
<proteinExistence type="predicted"/>